<dbReference type="InterPro" id="IPR036291">
    <property type="entry name" value="NAD(P)-bd_dom_sf"/>
</dbReference>
<gene>
    <name evidence="7" type="ORF">SLS62_002869</name>
</gene>
<protein>
    <recommendedName>
        <fullName evidence="9">6-phosphogluconate dehydrogenase NADP-binding domain-containing protein</fullName>
    </recommendedName>
</protein>
<dbReference type="GO" id="GO:0016491">
    <property type="term" value="F:oxidoreductase activity"/>
    <property type="evidence" value="ECO:0007669"/>
    <property type="project" value="UniProtKB-KW"/>
</dbReference>
<feature type="domain" description="3-hydroxyisobutyrate dehydrogenase-like NAD-binding" evidence="6">
    <location>
        <begin position="176"/>
        <end position="292"/>
    </location>
</feature>
<comment type="similarity">
    <text evidence="1">Belongs to the HIBADH-related family. NP60 subfamily.</text>
</comment>
<evidence type="ECO:0000256" key="2">
    <source>
        <dbReference type="ARBA" id="ARBA00023002"/>
    </source>
</evidence>
<feature type="active site" evidence="4">
    <location>
        <position position="181"/>
    </location>
</feature>
<keyword evidence="2" id="KW-0560">Oxidoreductase</keyword>
<reference evidence="7 8" key="1">
    <citation type="submission" date="2024-02" db="EMBL/GenBank/DDBJ databases">
        <title>De novo assembly and annotation of 12 fungi associated with fruit tree decline syndrome in Ontario, Canada.</title>
        <authorList>
            <person name="Sulman M."/>
            <person name="Ellouze W."/>
            <person name="Ilyukhin E."/>
        </authorList>
    </citation>
    <scope>NUCLEOTIDE SEQUENCE [LARGE SCALE GENOMIC DNA]</scope>
    <source>
        <strain evidence="7 8">M11/M66-122</strain>
    </source>
</reference>
<name>A0AAN9V5Q1_9PEZI</name>
<dbReference type="PANTHER" id="PTHR43580:SF8">
    <property type="entry name" value="6-PHOSPHOGLUCONATE DEHYDROGENASE NADP-BINDING DOMAIN-CONTAINING PROTEIN-RELATED"/>
    <property type="match status" value="1"/>
</dbReference>
<proteinExistence type="inferred from homology"/>
<organism evidence="7 8">
    <name type="scientific">Diatrype stigma</name>
    <dbReference type="NCBI Taxonomy" id="117547"/>
    <lineage>
        <taxon>Eukaryota</taxon>
        <taxon>Fungi</taxon>
        <taxon>Dikarya</taxon>
        <taxon>Ascomycota</taxon>
        <taxon>Pezizomycotina</taxon>
        <taxon>Sordariomycetes</taxon>
        <taxon>Xylariomycetidae</taxon>
        <taxon>Xylariales</taxon>
        <taxon>Diatrypaceae</taxon>
        <taxon>Diatrype</taxon>
    </lineage>
</organism>
<evidence type="ECO:0000313" key="8">
    <source>
        <dbReference type="Proteomes" id="UP001320420"/>
    </source>
</evidence>
<feature type="domain" description="6-phosphogluconate dehydrogenase NADP-binding" evidence="5">
    <location>
        <begin position="8"/>
        <end position="168"/>
    </location>
</feature>
<keyword evidence="3" id="KW-0520">NAD</keyword>
<evidence type="ECO:0000313" key="7">
    <source>
        <dbReference type="EMBL" id="KAK7755054.1"/>
    </source>
</evidence>
<evidence type="ECO:0000256" key="3">
    <source>
        <dbReference type="ARBA" id="ARBA00023027"/>
    </source>
</evidence>
<dbReference type="PANTHER" id="PTHR43580">
    <property type="entry name" value="OXIDOREDUCTASE GLYR1-RELATED"/>
    <property type="match status" value="1"/>
</dbReference>
<dbReference type="InterPro" id="IPR029154">
    <property type="entry name" value="HIBADH-like_NADP-bd"/>
</dbReference>
<dbReference type="InterPro" id="IPR013328">
    <property type="entry name" value="6PGD_dom2"/>
</dbReference>
<dbReference type="SUPFAM" id="SSF48179">
    <property type="entry name" value="6-phosphogluconate dehydrogenase C-terminal domain-like"/>
    <property type="match status" value="1"/>
</dbReference>
<dbReference type="InterPro" id="IPR006115">
    <property type="entry name" value="6PGDH_NADP-bd"/>
</dbReference>
<dbReference type="InterPro" id="IPR051265">
    <property type="entry name" value="HIBADH-related_NP60_sf"/>
</dbReference>
<dbReference type="SUPFAM" id="SSF51735">
    <property type="entry name" value="NAD(P)-binding Rossmann-fold domains"/>
    <property type="match status" value="1"/>
</dbReference>
<comment type="caution">
    <text evidence="7">The sequence shown here is derived from an EMBL/GenBank/DDBJ whole genome shotgun (WGS) entry which is preliminary data.</text>
</comment>
<dbReference type="EMBL" id="JAKJXP020000015">
    <property type="protein sequence ID" value="KAK7755054.1"/>
    <property type="molecule type" value="Genomic_DNA"/>
</dbReference>
<dbReference type="AlphaFoldDB" id="A0AAN9V5Q1"/>
<dbReference type="InterPro" id="IPR015815">
    <property type="entry name" value="HIBADH-related"/>
</dbReference>
<evidence type="ECO:0000256" key="4">
    <source>
        <dbReference type="PIRSR" id="PIRSR000103-1"/>
    </source>
</evidence>
<dbReference type="Gene3D" id="1.10.1040.10">
    <property type="entry name" value="N-(1-d-carboxylethyl)-l-norvaline Dehydrogenase, domain 2"/>
    <property type="match status" value="1"/>
</dbReference>
<dbReference type="InterPro" id="IPR008927">
    <property type="entry name" value="6-PGluconate_DH-like_C_sf"/>
</dbReference>
<dbReference type="Gene3D" id="3.40.50.720">
    <property type="entry name" value="NAD(P)-binding Rossmann-like Domain"/>
    <property type="match status" value="1"/>
</dbReference>
<evidence type="ECO:0008006" key="9">
    <source>
        <dbReference type="Google" id="ProtNLM"/>
    </source>
</evidence>
<dbReference type="Proteomes" id="UP001320420">
    <property type="component" value="Unassembled WGS sequence"/>
</dbReference>
<evidence type="ECO:0000259" key="6">
    <source>
        <dbReference type="Pfam" id="PF14833"/>
    </source>
</evidence>
<accession>A0AAN9V5Q1</accession>
<dbReference type="Pfam" id="PF14833">
    <property type="entry name" value="NAD_binding_11"/>
    <property type="match status" value="1"/>
</dbReference>
<dbReference type="Pfam" id="PF03446">
    <property type="entry name" value="NAD_binding_2"/>
    <property type="match status" value="1"/>
</dbReference>
<dbReference type="GO" id="GO:0050661">
    <property type="term" value="F:NADP binding"/>
    <property type="evidence" value="ECO:0007669"/>
    <property type="project" value="InterPro"/>
</dbReference>
<keyword evidence="8" id="KW-1185">Reference proteome</keyword>
<dbReference type="PIRSF" id="PIRSF000103">
    <property type="entry name" value="HIBADH"/>
    <property type="match status" value="1"/>
</dbReference>
<sequence length="315" mass="33622">MAILQPLKFGFVGLGNMGSMISQNLATYAQTQRFPRVQLWNRTRSKIEELAQQGHFEIAGSLEDLAKSCDVIHACLANDDVALSIYRQILKAAKPGLILVDHSTLFPTTSSALHADAEAQGASFLSSPVFGPPAAAKSAGLLVVLSGDAKAKETVKRYVVPTIGKSIIDCGEDTSKGALLKILGNSCILGTIELMSESFTLAEKTGFDAGLFYEFIQQWFPAAAWVNYGKKIRDGAFSGKTGFTLPGGMKDASYIRRLGAETSTPTPIIDQAWNHLTSAKALGGEGLDWSACAAGMRVTAGLPPFKGEDFSLPRE</sequence>
<evidence type="ECO:0000259" key="5">
    <source>
        <dbReference type="Pfam" id="PF03446"/>
    </source>
</evidence>
<evidence type="ECO:0000256" key="1">
    <source>
        <dbReference type="ARBA" id="ARBA00007598"/>
    </source>
</evidence>